<dbReference type="InterPro" id="IPR036188">
    <property type="entry name" value="FAD/NAD-bd_sf"/>
</dbReference>
<evidence type="ECO:0000256" key="4">
    <source>
        <dbReference type="ARBA" id="ARBA00012173"/>
    </source>
</evidence>
<evidence type="ECO:0000256" key="7">
    <source>
        <dbReference type="ARBA" id="ARBA00022642"/>
    </source>
</evidence>
<dbReference type="SUPFAM" id="SSF46977">
    <property type="entry name" value="Succinate dehydrogenase/fumarate reductase flavoprotein C-terminal domain"/>
    <property type="match status" value="1"/>
</dbReference>
<feature type="domain" description="Fumarate reductase/succinate dehydrogenase flavoprotein-like C-terminal" evidence="15">
    <location>
        <begin position="426"/>
        <end position="531"/>
    </location>
</feature>
<evidence type="ECO:0000256" key="9">
    <source>
        <dbReference type="ARBA" id="ARBA00023002"/>
    </source>
</evidence>
<evidence type="ECO:0000256" key="1">
    <source>
        <dbReference type="ARBA" id="ARBA00001974"/>
    </source>
</evidence>
<dbReference type="NCBIfam" id="TIGR00551">
    <property type="entry name" value="nadB"/>
    <property type="match status" value="1"/>
</dbReference>
<sequence>MAEQSWDVVVVGSGAAGLMACLELPSHLHVLLLSKDSDPSTTPRSASRWAQGGIAAVTRPNDSFQSHIEDTLVAGAGLGDLAAVELLVHDAPGCVERLLELGMAFDRDGKNLSTTLEAAHSHRRVLHAQDRTGGALVEALEREVLLRPRLEQRKGVVAWQLWLEQGRCVGLAVLEENRLHWLTARAVVLATGGGGHLFAHTTNPSLASGDGVVMAWQAGAKLRDLEFVQFHPTALMLPGAPHFLISEAVRGEGARLVEESGASPVAQLPGADLAPRDAVSRALARRMQALDVDHLWLDLRPVGLPRLERQFPTILGRCRELGLEPTREAIPVAPAAHYWMGGIWTDLQAATSVPGLYAVGEVACTGVHGANRLASNSLMECLVFARQLRTIELAPGRPTEADPEGLITTTQLALPPKERLEAQISALRDLCWQVAGVERNGYSLGPALQQLRGQRRQLEASQAWRQLQIVKPGQSVQFEPAAVPALRRLQELQQRLVLTELLIEAALFRTESRGGHHRTDSPHAQPFWQRHTDQQRHRPPSTAAVQGTGPA</sequence>
<reference evidence="16 17" key="1">
    <citation type="journal article" date="2018" name="Environ. Microbiol.">
        <title>Ecological and genomic features of two widespread freshwater picocyanobacteria.</title>
        <authorList>
            <person name="Cabello-Yeves P.J."/>
            <person name="Picazo A."/>
            <person name="Camacho A."/>
            <person name="Callieri C."/>
            <person name="Rosselli R."/>
            <person name="Roda-Garcia J.J."/>
            <person name="Coutinho F.H."/>
            <person name="Rodriguez-Valera F."/>
        </authorList>
    </citation>
    <scope>NUCLEOTIDE SEQUENCE [LARGE SCALE GENOMIC DNA]</scope>
    <source>
        <strain evidence="16 17">Tous</strain>
    </source>
</reference>
<dbReference type="OrthoDB" id="9806724at2"/>
<evidence type="ECO:0000256" key="8">
    <source>
        <dbReference type="ARBA" id="ARBA00022827"/>
    </source>
</evidence>
<evidence type="ECO:0000256" key="12">
    <source>
        <dbReference type="RuleBase" id="RU362049"/>
    </source>
</evidence>
<dbReference type="Gene3D" id="3.90.700.10">
    <property type="entry name" value="Succinate dehydrogenase/fumarate reductase flavoprotein, catalytic domain"/>
    <property type="match status" value="1"/>
</dbReference>
<dbReference type="InterPro" id="IPR015939">
    <property type="entry name" value="Fum_Rdtase/Succ_DH_flav-like_C"/>
</dbReference>
<evidence type="ECO:0000256" key="6">
    <source>
        <dbReference type="ARBA" id="ARBA00022630"/>
    </source>
</evidence>
<comment type="subcellular location">
    <subcellularLocation>
        <location evidence="12">Cytoplasm</location>
    </subcellularLocation>
</comment>
<dbReference type="GO" id="GO:0033765">
    <property type="term" value="F:steroid dehydrogenase activity, acting on the CH-CH group of donors"/>
    <property type="evidence" value="ECO:0007669"/>
    <property type="project" value="UniProtKB-ARBA"/>
</dbReference>
<evidence type="ECO:0000256" key="2">
    <source>
        <dbReference type="ARBA" id="ARBA00004950"/>
    </source>
</evidence>
<comment type="catalytic activity">
    <reaction evidence="10">
        <text>L-aspartate + O2 = iminosuccinate + H2O2</text>
        <dbReference type="Rhea" id="RHEA:25876"/>
        <dbReference type="ChEBI" id="CHEBI:15379"/>
        <dbReference type="ChEBI" id="CHEBI:16240"/>
        <dbReference type="ChEBI" id="CHEBI:29991"/>
        <dbReference type="ChEBI" id="CHEBI:77875"/>
        <dbReference type="EC" id="1.4.3.16"/>
    </reaction>
    <physiologicalReaction direction="left-to-right" evidence="10">
        <dbReference type="Rhea" id="RHEA:25877"/>
    </physiologicalReaction>
</comment>
<dbReference type="AlphaFoldDB" id="A0A2P7MQR3"/>
<dbReference type="SUPFAM" id="SSF56425">
    <property type="entry name" value="Succinate dehydrogenase/fumarate reductase flavoprotein, catalytic domain"/>
    <property type="match status" value="1"/>
</dbReference>
<dbReference type="UniPathway" id="UPA00253">
    <property type="reaction ID" value="UER00326"/>
</dbReference>
<dbReference type="GO" id="GO:0034628">
    <property type="term" value="P:'de novo' NAD+ biosynthetic process from L-aspartate"/>
    <property type="evidence" value="ECO:0007669"/>
    <property type="project" value="TreeGrafter"/>
</dbReference>
<dbReference type="FunFam" id="3.90.700.10:FF:000002">
    <property type="entry name" value="L-aspartate oxidase"/>
    <property type="match status" value="1"/>
</dbReference>
<protein>
    <recommendedName>
        <fullName evidence="5 11">L-aspartate oxidase</fullName>
        <ecNumber evidence="4 11">1.4.3.16</ecNumber>
    </recommendedName>
</protein>
<evidence type="ECO:0000256" key="3">
    <source>
        <dbReference type="ARBA" id="ARBA00008562"/>
    </source>
</evidence>
<dbReference type="RefSeq" id="WP_106633093.1">
    <property type="nucleotide sequence ID" value="NZ_PXXO01000020.1"/>
</dbReference>
<keyword evidence="17" id="KW-1185">Reference proteome</keyword>
<keyword evidence="9 12" id="KW-0560">Oxidoreductase</keyword>
<evidence type="ECO:0000256" key="13">
    <source>
        <dbReference type="SAM" id="MobiDB-lite"/>
    </source>
</evidence>
<keyword evidence="8 12" id="KW-0274">FAD</keyword>
<dbReference type="Gene3D" id="1.20.58.100">
    <property type="entry name" value="Fumarate reductase/succinate dehydrogenase flavoprotein-like, C-terminal domain"/>
    <property type="match status" value="1"/>
</dbReference>
<comment type="cofactor">
    <cofactor evidence="1 12">
        <name>FAD</name>
        <dbReference type="ChEBI" id="CHEBI:57692"/>
    </cofactor>
</comment>
<accession>A0A2P7MQR3</accession>
<dbReference type="EC" id="1.4.3.16" evidence="4 11"/>
<dbReference type="Pfam" id="PF00890">
    <property type="entry name" value="FAD_binding_2"/>
    <property type="match status" value="1"/>
</dbReference>
<comment type="similarity">
    <text evidence="3 12">Belongs to the FAD-dependent oxidoreductase 2 family. NadB subfamily.</text>
</comment>
<dbReference type="Pfam" id="PF02910">
    <property type="entry name" value="Succ_DH_flav_C"/>
    <property type="match status" value="1"/>
</dbReference>
<name>A0A2P7MQR3_9CYAN</name>
<feature type="compositionally biased region" description="Basic and acidic residues" evidence="13">
    <location>
        <begin position="512"/>
        <end position="521"/>
    </location>
</feature>
<dbReference type="PANTHER" id="PTHR42716:SF2">
    <property type="entry name" value="L-ASPARTATE OXIDASE, CHLOROPLASTIC"/>
    <property type="match status" value="1"/>
</dbReference>
<dbReference type="InterPro" id="IPR003953">
    <property type="entry name" value="FAD-dep_OxRdtase_2_FAD-bd"/>
</dbReference>
<proteinExistence type="inferred from homology"/>
<evidence type="ECO:0000259" key="14">
    <source>
        <dbReference type="Pfam" id="PF00890"/>
    </source>
</evidence>
<dbReference type="Gene3D" id="3.50.50.60">
    <property type="entry name" value="FAD/NAD(P)-binding domain"/>
    <property type="match status" value="1"/>
</dbReference>
<organism evidence="16 17">
    <name type="scientific">Cyanobium usitatum str. Tous</name>
    <dbReference type="NCBI Taxonomy" id="2116684"/>
    <lineage>
        <taxon>Bacteria</taxon>
        <taxon>Bacillati</taxon>
        <taxon>Cyanobacteriota</taxon>
        <taxon>Cyanophyceae</taxon>
        <taxon>Synechococcales</taxon>
        <taxon>Prochlorococcaceae</taxon>
        <taxon>Cyanobium</taxon>
    </lineage>
</organism>
<feature type="domain" description="FAD-dependent oxidoreductase 2 FAD-binding" evidence="14">
    <location>
        <begin position="7"/>
        <end position="378"/>
    </location>
</feature>
<evidence type="ECO:0000259" key="15">
    <source>
        <dbReference type="Pfam" id="PF02910"/>
    </source>
</evidence>
<dbReference type="PRINTS" id="PR00368">
    <property type="entry name" value="FADPNR"/>
</dbReference>
<dbReference type="GO" id="GO:0005737">
    <property type="term" value="C:cytoplasm"/>
    <property type="evidence" value="ECO:0007669"/>
    <property type="project" value="UniProtKB-SubCell"/>
</dbReference>
<evidence type="ECO:0000313" key="17">
    <source>
        <dbReference type="Proteomes" id="UP000243002"/>
    </source>
</evidence>
<comment type="caution">
    <text evidence="16">The sequence shown here is derived from an EMBL/GenBank/DDBJ whole genome shotgun (WGS) entry which is preliminary data.</text>
</comment>
<evidence type="ECO:0000256" key="10">
    <source>
        <dbReference type="ARBA" id="ARBA00048305"/>
    </source>
</evidence>
<dbReference type="EMBL" id="PXXO01000020">
    <property type="protein sequence ID" value="PSJ03564.1"/>
    <property type="molecule type" value="Genomic_DNA"/>
</dbReference>
<dbReference type="InterPro" id="IPR037099">
    <property type="entry name" value="Fum_R/Succ_DH_flav-like_C_sf"/>
</dbReference>
<dbReference type="InterPro" id="IPR005288">
    <property type="entry name" value="NadB"/>
</dbReference>
<dbReference type="SUPFAM" id="SSF51905">
    <property type="entry name" value="FAD/NAD(P)-binding domain"/>
    <property type="match status" value="1"/>
</dbReference>
<dbReference type="Proteomes" id="UP000243002">
    <property type="component" value="Unassembled WGS sequence"/>
</dbReference>
<dbReference type="PANTHER" id="PTHR42716">
    <property type="entry name" value="L-ASPARTATE OXIDASE"/>
    <property type="match status" value="1"/>
</dbReference>
<comment type="function">
    <text evidence="12">Catalyzes the oxidation of L-aspartate to iminoaspartate.</text>
</comment>
<evidence type="ECO:0000256" key="11">
    <source>
        <dbReference type="NCBIfam" id="TIGR00551"/>
    </source>
</evidence>
<keyword evidence="7 12" id="KW-0662">Pyridine nucleotide biosynthesis</keyword>
<feature type="region of interest" description="Disordered" evidence="13">
    <location>
        <begin position="512"/>
        <end position="551"/>
    </location>
</feature>
<keyword evidence="6 12" id="KW-0285">Flavoprotein</keyword>
<dbReference type="GO" id="GO:0008734">
    <property type="term" value="F:L-aspartate oxidase activity"/>
    <property type="evidence" value="ECO:0007669"/>
    <property type="project" value="UniProtKB-UniRule"/>
</dbReference>
<comment type="pathway">
    <text evidence="2 12">Cofactor biosynthesis; NAD(+) biosynthesis; iminoaspartate from L-aspartate (oxidase route): step 1/1.</text>
</comment>
<evidence type="ECO:0000256" key="5">
    <source>
        <dbReference type="ARBA" id="ARBA00021901"/>
    </source>
</evidence>
<gene>
    <name evidence="16" type="primary">nadB</name>
    <name evidence="16" type="ORF">C7K55_12695</name>
</gene>
<evidence type="ECO:0000313" key="16">
    <source>
        <dbReference type="EMBL" id="PSJ03564.1"/>
    </source>
</evidence>
<dbReference type="InterPro" id="IPR027477">
    <property type="entry name" value="Succ_DH/fumarate_Rdtase_cat_sf"/>
</dbReference>